<dbReference type="Gene3D" id="3.90.320.20">
    <property type="entry name" value="Methyl-coenzyme M reductase, gamma subunit"/>
    <property type="match status" value="1"/>
</dbReference>
<proteinExistence type="inferred from homology"/>
<evidence type="ECO:0000256" key="5">
    <source>
        <dbReference type="ARBA" id="ARBA00013271"/>
    </source>
</evidence>
<dbReference type="Pfam" id="PF02240">
    <property type="entry name" value="MCR_gamma"/>
    <property type="match status" value="1"/>
</dbReference>
<sequence length="267" mass="31119">MPSEEKPEKKEFEPQIYPGADEVSERRKKLWDKRRRLAKYREVPDDDLTRLLGHRAVGALYVSVHPPLEELIEPYDPIKNLVVPTPGARAGDRIRFVQFSDSFWHPPITPYARARLYFNRFRGIDTVVYSGRCILEMRERDLEEALKTLIETEVFNPARTALKGITIHGHSLRLDEDGLMFDARRRFVYDKDTGEVSYIKDQLGRVLDQPVPVGRPLREEECRKLAVTYSWDTHPFKSRTEVLETISRNAKMRVMAGYNPESITDQM</sequence>
<dbReference type="AlphaFoldDB" id="A0A0P0KV96"/>
<dbReference type="InterPro" id="IPR036994">
    <property type="entry name" value="Me_CoM_Rdtase_gsu_sf"/>
</dbReference>
<dbReference type="EC" id="2.8.4.1" evidence="5"/>
<keyword evidence="6" id="KW-0484">Methanogenesis</keyword>
<dbReference type="InterPro" id="IPR009024">
    <property type="entry name" value="Me_CoM_Rdtase_Fd-like_fold"/>
</dbReference>
<comment type="cofactor">
    <cofactor evidence="1">
        <name>coenzyme F430</name>
        <dbReference type="ChEBI" id="CHEBI:60540"/>
    </cofactor>
</comment>
<protein>
    <recommendedName>
        <fullName evidence="5">coenzyme-B sulfoethylthiotransferase</fullName>
        <ecNumber evidence="5">2.8.4.1</ecNumber>
    </recommendedName>
</protein>
<comment type="similarity">
    <text evidence="3">Belongs to the methyl-coenzyme M reductase gamma subunit family.</text>
</comment>
<evidence type="ECO:0000256" key="3">
    <source>
        <dbReference type="ARBA" id="ARBA00008740"/>
    </source>
</evidence>
<dbReference type="GO" id="GO:0050524">
    <property type="term" value="F:coenzyme-B sulfoethylthiotransferase activity"/>
    <property type="evidence" value="ECO:0007669"/>
    <property type="project" value="UniProtKB-EC"/>
</dbReference>
<organism evidence="8">
    <name type="scientific">uncultured Bathyarchaeota archaeon</name>
    <dbReference type="NCBI Taxonomy" id="1739975"/>
    <lineage>
        <taxon>Archaea</taxon>
        <taxon>Candidatus Bathyarchaeota</taxon>
        <taxon>environmental samples</taxon>
    </lineage>
</organism>
<dbReference type="InterPro" id="IPR003178">
    <property type="entry name" value="Me_CoM_Rdtase_gsu"/>
</dbReference>
<reference evidence="8" key="2">
    <citation type="submission" date="2015-08" db="EMBL/GenBank/DDBJ databases">
        <authorList>
            <person name="Babu N.S."/>
            <person name="Beckwith C.J."/>
            <person name="Beseler K.G."/>
            <person name="Brison A."/>
            <person name="Carone J.V."/>
            <person name="Caskin T.P."/>
            <person name="Diamond M."/>
            <person name="Durham M.E."/>
            <person name="Foxe J.M."/>
            <person name="Go M."/>
            <person name="Henderson B.A."/>
            <person name="Jones I.B."/>
            <person name="McGettigan J.A."/>
            <person name="Micheletti S.J."/>
            <person name="Nasrallah M.E."/>
            <person name="Ortiz D."/>
            <person name="Piller C.R."/>
            <person name="Privatt S.R."/>
            <person name="Schneider S.L."/>
            <person name="Sharp S."/>
            <person name="Smith T.C."/>
            <person name="Stanton J.D."/>
            <person name="Ullery H.E."/>
            <person name="Wilson R.J."/>
            <person name="Serrano M.G."/>
            <person name="Buck G."/>
            <person name="Lee V."/>
            <person name="Wang Y."/>
            <person name="Carvalho R."/>
            <person name="Voegtly L."/>
            <person name="Shi R."/>
            <person name="Duckworth R."/>
            <person name="Johnson A."/>
            <person name="Loviza R."/>
            <person name="Walstead R."/>
            <person name="Shah Z."/>
            <person name="Kiflezghi M."/>
            <person name="Wade K."/>
            <person name="Ball S.L."/>
            <person name="Bradley K.W."/>
            <person name="Asai D.J."/>
            <person name="Bowman C.A."/>
            <person name="Russell D.A."/>
            <person name="Pope W.H."/>
            <person name="Jacobs-Sera D."/>
            <person name="Hendrix R.W."/>
            <person name="Hatfull G.F."/>
        </authorList>
    </citation>
    <scope>NUCLEOTIDE SEQUENCE</scope>
</reference>
<comment type="subunit">
    <text evidence="4">MCR is a hexamer of two alpha, two beta, and two gamma chains, forming a dimer of heterotrimers.</text>
</comment>
<comment type="catalytic activity">
    <reaction evidence="7">
        <text>coenzyme B + methyl-coenzyme M = methane + coenzyme M-coenzyme B heterodisulfide</text>
        <dbReference type="Rhea" id="RHEA:12532"/>
        <dbReference type="ChEBI" id="CHEBI:16183"/>
        <dbReference type="ChEBI" id="CHEBI:58286"/>
        <dbReference type="ChEBI" id="CHEBI:58411"/>
        <dbReference type="ChEBI" id="CHEBI:58596"/>
        <dbReference type="EC" id="2.8.4.1"/>
    </reaction>
    <physiologicalReaction direction="left-to-right" evidence="7">
        <dbReference type="Rhea" id="RHEA:12533"/>
    </physiologicalReaction>
</comment>
<reference evidence="8" key="1">
    <citation type="journal article" date="2015" name="Science">
        <title>Methane metabolism in the archaeal phylum Bathyarchaeota revealed by genome-centric metagenomics.</title>
        <authorList>
            <person name="Evans P.N."/>
            <person name="Parks D.H."/>
            <person name="Chadwick G.L."/>
            <person name="Robbins S.J."/>
            <person name="Orphan V.J."/>
            <person name="Golding S.D."/>
            <person name="Tyson G.W."/>
        </authorList>
    </citation>
    <scope>NUCLEOTIDE SEQUENCE</scope>
</reference>
<dbReference type="UniPathway" id="UPA00646">
    <property type="reaction ID" value="UER00699"/>
</dbReference>
<evidence type="ECO:0000256" key="1">
    <source>
        <dbReference type="ARBA" id="ARBA00001952"/>
    </source>
</evidence>
<evidence type="ECO:0000256" key="7">
    <source>
        <dbReference type="ARBA" id="ARBA00047772"/>
    </source>
</evidence>
<dbReference type="SUPFAM" id="SSF55088">
    <property type="entry name" value="Methyl-coenzyme M reductase subunits"/>
    <property type="match status" value="1"/>
</dbReference>
<dbReference type="GO" id="GO:0015948">
    <property type="term" value="P:methanogenesis"/>
    <property type="evidence" value="ECO:0007669"/>
    <property type="project" value="UniProtKB-KW"/>
</dbReference>
<dbReference type="EMBL" id="KT387826">
    <property type="protein sequence ID" value="ALK27792.1"/>
    <property type="molecule type" value="Genomic_DNA"/>
</dbReference>
<comment type="pathway">
    <text evidence="2">One-carbon metabolism; methyl-coenzyme M reduction; methane from methyl-coenzyme M: step 1/1.</text>
</comment>
<evidence type="ECO:0000313" key="8">
    <source>
        <dbReference type="EMBL" id="ALK27792.1"/>
    </source>
</evidence>
<evidence type="ECO:0000256" key="2">
    <source>
        <dbReference type="ARBA" id="ARBA00005149"/>
    </source>
</evidence>
<evidence type="ECO:0000256" key="6">
    <source>
        <dbReference type="ARBA" id="ARBA00022994"/>
    </source>
</evidence>
<evidence type="ECO:0000256" key="4">
    <source>
        <dbReference type="ARBA" id="ARBA00011155"/>
    </source>
</evidence>
<dbReference type="NCBIfam" id="TIGR03259">
    <property type="entry name" value="met_CoM_red_gam"/>
    <property type="match status" value="1"/>
</dbReference>
<accession>A0A0P0KV96</accession>
<name>A0A0P0KV96_9ARCH</name>